<keyword evidence="1" id="KW-0732">Signal</keyword>
<dbReference type="Proteomes" id="UP000801492">
    <property type="component" value="Unassembled WGS sequence"/>
</dbReference>
<dbReference type="Pfam" id="PF06477">
    <property type="entry name" value="DUF1091"/>
    <property type="match status" value="1"/>
</dbReference>
<sequence length="102" mass="11504">MLTGKEYLYLSTIRESKACDALHKYLGEFLYDIERGMGHIPRVCPIPKDTYHLYNLPIDGNKIATAANFPFGNLRLAIHVLDNKNTEVSCVKGVAEHSILQQ</sequence>
<dbReference type="InterPro" id="IPR010512">
    <property type="entry name" value="DUF1091"/>
</dbReference>
<organism evidence="2 3">
    <name type="scientific">Ignelater luminosus</name>
    <name type="common">Cucubano</name>
    <name type="synonym">Pyrophorus luminosus</name>
    <dbReference type="NCBI Taxonomy" id="2038154"/>
    <lineage>
        <taxon>Eukaryota</taxon>
        <taxon>Metazoa</taxon>
        <taxon>Ecdysozoa</taxon>
        <taxon>Arthropoda</taxon>
        <taxon>Hexapoda</taxon>
        <taxon>Insecta</taxon>
        <taxon>Pterygota</taxon>
        <taxon>Neoptera</taxon>
        <taxon>Endopterygota</taxon>
        <taxon>Coleoptera</taxon>
        <taxon>Polyphaga</taxon>
        <taxon>Elateriformia</taxon>
        <taxon>Elateroidea</taxon>
        <taxon>Elateridae</taxon>
        <taxon>Agrypninae</taxon>
        <taxon>Pyrophorini</taxon>
        <taxon>Ignelater</taxon>
    </lineage>
</organism>
<proteinExistence type="predicted"/>
<dbReference type="OrthoDB" id="6814999at2759"/>
<dbReference type="InterPro" id="IPR036846">
    <property type="entry name" value="GM2-AP_sf"/>
</dbReference>
<accession>A0A8K0DE98</accession>
<comment type="caution">
    <text evidence="2">The sequence shown here is derived from an EMBL/GenBank/DDBJ whole genome shotgun (WGS) entry which is preliminary data.</text>
</comment>
<gene>
    <name evidence="2" type="ORF">ILUMI_04709</name>
</gene>
<evidence type="ECO:0000313" key="2">
    <source>
        <dbReference type="EMBL" id="KAF2901477.1"/>
    </source>
</evidence>
<dbReference type="AlphaFoldDB" id="A0A8K0DE98"/>
<reference evidence="2" key="1">
    <citation type="submission" date="2019-08" db="EMBL/GenBank/DDBJ databases">
        <title>The genome of the North American firefly Photinus pyralis.</title>
        <authorList>
            <consortium name="Photinus pyralis genome working group"/>
            <person name="Fallon T.R."/>
            <person name="Sander Lower S.E."/>
            <person name="Weng J.-K."/>
        </authorList>
    </citation>
    <scope>NUCLEOTIDE SEQUENCE</scope>
    <source>
        <strain evidence="2">TRF0915ILg1</strain>
        <tissue evidence="2">Whole body</tissue>
    </source>
</reference>
<evidence type="ECO:0000256" key="1">
    <source>
        <dbReference type="ARBA" id="ARBA00022729"/>
    </source>
</evidence>
<name>A0A8K0DE98_IGNLU</name>
<dbReference type="Gene3D" id="2.70.220.10">
    <property type="entry name" value="Ganglioside GM2 activator"/>
    <property type="match status" value="1"/>
</dbReference>
<evidence type="ECO:0000313" key="3">
    <source>
        <dbReference type="Proteomes" id="UP000801492"/>
    </source>
</evidence>
<dbReference type="EMBL" id="VTPC01001582">
    <property type="protein sequence ID" value="KAF2901477.1"/>
    <property type="molecule type" value="Genomic_DNA"/>
</dbReference>
<protein>
    <submittedName>
        <fullName evidence="2">Uncharacterized protein</fullName>
    </submittedName>
</protein>
<keyword evidence="3" id="KW-1185">Reference proteome</keyword>